<dbReference type="Proteomes" id="UP000289808">
    <property type="component" value="Unassembled WGS sequence"/>
</dbReference>
<organism evidence="3 4">
    <name type="scientific">Lactobacillus crispatus</name>
    <dbReference type="NCBI Taxonomy" id="47770"/>
    <lineage>
        <taxon>Bacteria</taxon>
        <taxon>Bacillati</taxon>
        <taxon>Bacillota</taxon>
        <taxon>Bacilli</taxon>
        <taxon>Lactobacillales</taxon>
        <taxon>Lactobacillaceae</taxon>
        <taxon>Lactobacillus</taxon>
    </lineage>
</organism>
<accession>A0A135ZBY6</accession>
<dbReference type="Gene3D" id="3.10.450.40">
    <property type="match status" value="1"/>
</dbReference>
<keyword evidence="1" id="KW-0812">Transmembrane</keyword>
<proteinExistence type="predicted"/>
<dbReference type="AlphaFoldDB" id="A0A135ZBY6"/>
<gene>
    <name evidence="2" type="ORF">ABVC42_04045</name>
    <name evidence="3" type="ORF">ERD32_04930</name>
</gene>
<name>A0A135ZBY6_9LACO</name>
<dbReference type="EMBL" id="JBETVU010000012">
    <property type="protein sequence ID" value="MES5149100.1"/>
    <property type="molecule type" value="Genomic_DNA"/>
</dbReference>
<keyword evidence="1" id="KW-1133">Transmembrane helix</keyword>
<reference evidence="2" key="2">
    <citation type="submission" date="2024-06" db="EMBL/GenBank/DDBJ databases">
        <title>Vaginal Lactobacillus fatty acid response mechanisms reveal a metabolite-targeted strategy for bacterial vaginosis treatment.</title>
        <authorList>
            <person name="Zhu M."/>
            <person name="Blainey P.C."/>
            <person name="Bloom S.M."/>
            <person name="Kwon D.S."/>
        </authorList>
    </citation>
    <scope>NUCLEOTIDE SEQUENCE</scope>
    <source>
        <strain evidence="2">194_F1_1</strain>
    </source>
</reference>
<sequence length="165" mass="18746">MLQDDTRQTIKFVSWVIGLIIVAFLASIAIFYYAGSRSRGNDQKVTQLATSKTPIRKIQNYYHLDRGTSSYAIAGTNNKGKQYYFIYLPNSKTAYLYPAAKGITESKIKNKFKSIHTDATINNINLGWYKGEAVWKVAYKKQNGNLGYTLYEFKNGNDISEVDNL</sequence>
<reference evidence="3 4" key="1">
    <citation type="submission" date="2019-01" db="EMBL/GenBank/DDBJ databases">
        <title>The genome sequence of Lactobacillus crispatus L49.</title>
        <authorList>
            <person name="Zhong J."/>
            <person name="Zhang J."/>
        </authorList>
    </citation>
    <scope>NUCLEOTIDE SEQUENCE [LARGE SCALE GENOMIC DNA]</scope>
    <source>
        <strain evidence="3 4">L49</strain>
    </source>
</reference>
<evidence type="ECO:0000256" key="1">
    <source>
        <dbReference type="SAM" id="Phobius"/>
    </source>
</evidence>
<evidence type="ECO:0000313" key="5">
    <source>
        <dbReference type="Proteomes" id="UP001434419"/>
    </source>
</evidence>
<feature type="transmembrane region" description="Helical" evidence="1">
    <location>
        <begin position="12"/>
        <end position="34"/>
    </location>
</feature>
<dbReference type="STRING" id="47770.GCA_001567095_01119"/>
<keyword evidence="1" id="KW-0472">Membrane</keyword>
<dbReference type="Proteomes" id="UP001434419">
    <property type="component" value="Unassembled WGS sequence"/>
</dbReference>
<protein>
    <recommendedName>
        <fullName evidence="6">DUF5590 domain-containing protein</fullName>
    </recommendedName>
</protein>
<comment type="caution">
    <text evidence="3">The sequence shown here is derived from an EMBL/GenBank/DDBJ whole genome shotgun (WGS) entry which is preliminary data.</text>
</comment>
<dbReference type="RefSeq" id="WP_005719686.1">
    <property type="nucleotide sequence ID" value="NZ_CP026503.1"/>
</dbReference>
<evidence type="ECO:0000313" key="2">
    <source>
        <dbReference type="EMBL" id="MES5149100.1"/>
    </source>
</evidence>
<evidence type="ECO:0000313" key="4">
    <source>
        <dbReference type="Proteomes" id="UP000289808"/>
    </source>
</evidence>
<keyword evidence="5" id="KW-1185">Reference proteome</keyword>
<dbReference type="SUPFAM" id="SSF54403">
    <property type="entry name" value="Cystatin/monellin"/>
    <property type="match status" value="2"/>
</dbReference>
<dbReference type="InterPro" id="IPR046350">
    <property type="entry name" value="Cystatin_sf"/>
</dbReference>
<evidence type="ECO:0008006" key="6">
    <source>
        <dbReference type="Google" id="ProtNLM"/>
    </source>
</evidence>
<dbReference type="EMBL" id="SCLX01000021">
    <property type="protein sequence ID" value="RXF57920.1"/>
    <property type="molecule type" value="Genomic_DNA"/>
</dbReference>
<evidence type="ECO:0000313" key="3">
    <source>
        <dbReference type="EMBL" id="RXF57920.1"/>
    </source>
</evidence>